<dbReference type="PANTHER" id="PTHR43827">
    <property type="entry name" value="2,5-DIKETO-D-GLUCONIC ACID REDUCTASE"/>
    <property type="match status" value="1"/>
</dbReference>
<keyword evidence="3 5" id="KW-0560">Oxidoreductase</keyword>
<keyword evidence="6" id="KW-1185">Reference proteome</keyword>
<dbReference type="PANTHER" id="PTHR43827:SF3">
    <property type="entry name" value="NADP-DEPENDENT OXIDOREDUCTASE DOMAIN-CONTAINING PROTEIN"/>
    <property type="match status" value="1"/>
</dbReference>
<evidence type="ECO:0000256" key="1">
    <source>
        <dbReference type="ARBA" id="ARBA00007905"/>
    </source>
</evidence>
<keyword evidence="2" id="KW-0521">NADP</keyword>
<dbReference type="InterPro" id="IPR018170">
    <property type="entry name" value="Aldo/ket_reductase_CS"/>
</dbReference>
<dbReference type="Gene3D" id="3.20.20.100">
    <property type="entry name" value="NADP-dependent oxidoreductase domain"/>
    <property type="match status" value="1"/>
</dbReference>
<comment type="caution">
    <text evidence="5">The sequence shown here is derived from an EMBL/GenBank/DDBJ whole genome shotgun (WGS) entry which is preliminary data.</text>
</comment>
<dbReference type="PROSITE" id="PS00063">
    <property type="entry name" value="ALDOKETO_REDUCTASE_3"/>
    <property type="match status" value="1"/>
</dbReference>
<dbReference type="GO" id="GO:0047953">
    <property type="term" value="F:glycerol 2-dehydrogenase (NADP+) activity"/>
    <property type="evidence" value="ECO:0007669"/>
    <property type="project" value="UniProtKB-EC"/>
</dbReference>
<dbReference type="EMBL" id="JASJQH010012585">
    <property type="protein sequence ID" value="KAK9659891.1"/>
    <property type="molecule type" value="Genomic_DNA"/>
</dbReference>
<evidence type="ECO:0000256" key="2">
    <source>
        <dbReference type="ARBA" id="ARBA00022857"/>
    </source>
</evidence>
<dbReference type="SUPFAM" id="SSF51430">
    <property type="entry name" value="NAD(P)-linked oxidoreductase"/>
    <property type="match status" value="1"/>
</dbReference>
<protein>
    <submittedName>
        <fullName evidence="5">Glycerol 2-dehydrogenase (NADP(+))</fullName>
        <ecNumber evidence="5">1.1.1.156</ecNumber>
    </submittedName>
</protein>
<dbReference type="Pfam" id="PF00248">
    <property type="entry name" value="Aldo_ket_red"/>
    <property type="match status" value="1"/>
</dbReference>
<accession>A0ABR2VJ48</accession>
<name>A0ABR2VJ48_9FUNG</name>
<feature type="domain" description="NADP-dependent oxidoreductase" evidence="4">
    <location>
        <begin position="5"/>
        <end position="62"/>
    </location>
</feature>
<dbReference type="Proteomes" id="UP001479436">
    <property type="component" value="Unassembled WGS sequence"/>
</dbReference>
<evidence type="ECO:0000259" key="4">
    <source>
        <dbReference type="Pfam" id="PF00248"/>
    </source>
</evidence>
<dbReference type="InterPro" id="IPR023210">
    <property type="entry name" value="NADP_OxRdtase_dom"/>
</dbReference>
<organism evidence="5 6">
    <name type="scientific">Basidiobolus ranarum</name>
    <dbReference type="NCBI Taxonomy" id="34480"/>
    <lineage>
        <taxon>Eukaryota</taxon>
        <taxon>Fungi</taxon>
        <taxon>Fungi incertae sedis</taxon>
        <taxon>Zoopagomycota</taxon>
        <taxon>Entomophthoromycotina</taxon>
        <taxon>Basidiobolomycetes</taxon>
        <taxon>Basidiobolales</taxon>
        <taxon>Basidiobolaceae</taxon>
        <taxon>Basidiobolus</taxon>
    </lineage>
</organism>
<proteinExistence type="inferred from homology"/>
<evidence type="ECO:0000313" key="5">
    <source>
        <dbReference type="EMBL" id="KAK9659891.1"/>
    </source>
</evidence>
<sequence length="76" mass="8968">MDDPVIKEIAKKTNHAEAQVLLSWLLTRDISVIPKSVTESRIQSNFDLFELSKEDTEKINNIQTRKRIVDPEWMKW</sequence>
<dbReference type="InterPro" id="IPR020471">
    <property type="entry name" value="AKR"/>
</dbReference>
<evidence type="ECO:0000256" key="3">
    <source>
        <dbReference type="ARBA" id="ARBA00023002"/>
    </source>
</evidence>
<dbReference type="InterPro" id="IPR036812">
    <property type="entry name" value="NAD(P)_OxRdtase_dom_sf"/>
</dbReference>
<gene>
    <name evidence="5" type="primary">GCY1</name>
    <name evidence="5" type="ORF">K7432_018331</name>
</gene>
<dbReference type="EC" id="1.1.1.156" evidence="5"/>
<reference evidence="5 6" key="1">
    <citation type="submission" date="2023-04" db="EMBL/GenBank/DDBJ databases">
        <title>Genome of Basidiobolus ranarum AG-B5.</title>
        <authorList>
            <person name="Stajich J.E."/>
            <person name="Carter-House D."/>
            <person name="Gryganskyi A."/>
        </authorList>
    </citation>
    <scope>NUCLEOTIDE SEQUENCE [LARGE SCALE GENOMIC DNA]</scope>
    <source>
        <strain evidence="5 6">AG-B5</strain>
    </source>
</reference>
<comment type="similarity">
    <text evidence="1">Belongs to the aldo/keto reductase family.</text>
</comment>
<evidence type="ECO:0000313" key="6">
    <source>
        <dbReference type="Proteomes" id="UP001479436"/>
    </source>
</evidence>